<dbReference type="EC" id="3.5.4.5" evidence="4 14"/>
<reference evidence="16" key="1">
    <citation type="submission" date="2020-10" db="EMBL/GenBank/DDBJ databases">
        <authorList>
            <person name="Gilroy R."/>
        </authorList>
    </citation>
    <scope>NUCLEOTIDE SEQUENCE</scope>
    <source>
        <strain evidence="16">G3-8215</strain>
    </source>
</reference>
<feature type="binding site" evidence="13">
    <location>
        <position position="73"/>
    </location>
    <ligand>
        <name>Zn(2+)</name>
        <dbReference type="ChEBI" id="CHEBI:29105"/>
        <note>catalytic</note>
    </ligand>
</feature>
<evidence type="ECO:0000313" key="16">
    <source>
        <dbReference type="EMBL" id="MBO8482580.1"/>
    </source>
</evidence>
<gene>
    <name evidence="16" type="primary">cdd</name>
    <name evidence="16" type="ORF">IAB75_00440</name>
</gene>
<dbReference type="CDD" id="cd01283">
    <property type="entry name" value="cytidine_deaminase"/>
    <property type="match status" value="1"/>
</dbReference>
<dbReference type="InterPro" id="IPR050202">
    <property type="entry name" value="Cyt/Deoxycyt_deaminase"/>
</dbReference>
<dbReference type="GO" id="GO:0005829">
    <property type="term" value="C:cytosol"/>
    <property type="evidence" value="ECO:0007669"/>
    <property type="project" value="TreeGrafter"/>
</dbReference>
<name>A0A940DPR0_9BACT</name>
<dbReference type="PROSITE" id="PS00903">
    <property type="entry name" value="CYT_DCMP_DEAMINASES_1"/>
    <property type="match status" value="1"/>
</dbReference>
<sequence>MKTREINISYTEYENMDQLSSADRELAEAAIKAMSGAYTPYSHFNVGAAVRLSTGEIVTGANQENIAFPSGLCAERTAMFHAGAARPDAAMEEIAIAASQNGRICASPATPCGACRQVMAEYQGKSGRPMSILLVGGEKIWKFSRVDDILPLIFDSLK</sequence>
<evidence type="ECO:0000256" key="4">
    <source>
        <dbReference type="ARBA" id="ARBA00012783"/>
    </source>
</evidence>
<keyword evidence="7 14" id="KW-0378">Hydrolase</keyword>
<evidence type="ECO:0000256" key="9">
    <source>
        <dbReference type="ARBA" id="ARBA00032005"/>
    </source>
</evidence>
<dbReference type="NCBIfam" id="TIGR01354">
    <property type="entry name" value="cyt_deam_tetra"/>
    <property type="match status" value="1"/>
</dbReference>
<dbReference type="InterPro" id="IPR016192">
    <property type="entry name" value="APOBEC/CMP_deaminase_Zn-bd"/>
</dbReference>
<dbReference type="Pfam" id="PF00383">
    <property type="entry name" value="dCMP_cyt_deam_1"/>
    <property type="match status" value="1"/>
</dbReference>
<evidence type="ECO:0000256" key="11">
    <source>
        <dbReference type="ARBA" id="ARBA00049558"/>
    </source>
</evidence>
<dbReference type="AlphaFoldDB" id="A0A940DPR0"/>
<protein>
    <recommendedName>
        <fullName evidence="5 14">Cytidine deaminase</fullName>
        <ecNumber evidence="4 14">3.5.4.5</ecNumber>
    </recommendedName>
    <alternativeName>
        <fullName evidence="9 14">Cytidine aminohydrolase</fullName>
    </alternativeName>
</protein>
<dbReference type="InterPro" id="IPR016193">
    <property type="entry name" value="Cytidine_deaminase-like"/>
</dbReference>
<evidence type="ECO:0000256" key="10">
    <source>
        <dbReference type="ARBA" id="ARBA00049252"/>
    </source>
</evidence>
<dbReference type="PROSITE" id="PS51747">
    <property type="entry name" value="CYT_DCMP_DEAMINASES_2"/>
    <property type="match status" value="1"/>
</dbReference>
<dbReference type="InterPro" id="IPR006262">
    <property type="entry name" value="Cyt_deam_tetra"/>
</dbReference>
<dbReference type="EMBL" id="JADILV010000004">
    <property type="protein sequence ID" value="MBO8482580.1"/>
    <property type="molecule type" value="Genomic_DNA"/>
</dbReference>
<dbReference type="Gene3D" id="3.40.140.10">
    <property type="entry name" value="Cytidine Deaminase, domain 2"/>
    <property type="match status" value="1"/>
</dbReference>
<evidence type="ECO:0000256" key="3">
    <source>
        <dbReference type="ARBA" id="ARBA00006576"/>
    </source>
</evidence>
<feature type="binding site" evidence="13">
    <location>
        <position position="115"/>
    </location>
    <ligand>
        <name>Zn(2+)</name>
        <dbReference type="ChEBI" id="CHEBI:29105"/>
        <note>catalytic</note>
    </ligand>
</feature>
<dbReference type="InterPro" id="IPR002125">
    <property type="entry name" value="CMP_dCMP_dom"/>
</dbReference>
<dbReference type="NCBIfam" id="NF004064">
    <property type="entry name" value="PRK05578.1"/>
    <property type="match status" value="1"/>
</dbReference>
<evidence type="ECO:0000256" key="6">
    <source>
        <dbReference type="ARBA" id="ARBA00022723"/>
    </source>
</evidence>
<evidence type="ECO:0000256" key="5">
    <source>
        <dbReference type="ARBA" id="ARBA00018266"/>
    </source>
</evidence>
<feature type="domain" description="CMP/dCMP-type deaminase" evidence="15">
    <location>
        <begin position="21"/>
        <end position="157"/>
    </location>
</feature>
<comment type="similarity">
    <text evidence="3 14">Belongs to the cytidine and deoxycytidylate deaminase family.</text>
</comment>
<dbReference type="Proteomes" id="UP000725002">
    <property type="component" value="Unassembled WGS sequence"/>
</dbReference>
<keyword evidence="8 13" id="KW-0862">Zinc</keyword>
<comment type="function">
    <text evidence="2 14">This enzyme scavenges exogenous and endogenous cytidine and 2'-deoxycytidine for UMP synthesis.</text>
</comment>
<comment type="catalytic activity">
    <reaction evidence="10 14">
        <text>2'-deoxycytidine + H2O + H(+) = 2'-deoxyuridine + NH4(+)</text>
        <dbReference type="Rhea" id="RHEA:13433"/>
        <dbReference type="ChEBI" id="CHEBI:15377"/>
        <dbReference type="ChEBI" id="CHEBI:15378"/>
        <dbReference type="ChEBI" id="CHEBI:15698"/>
        <dbReference type="ChEBI" id="CHEBI:16450"/>
        <dbReference type="ChEBI" id="CHEBI:28938"/>
        <dbReference type="EC" id="3.5.4.5"/>
    </reaction>
</comment>
<feature type="binding site" evidence="13">
    <location>
        <position position="112"/>
    </location>
    <ligand>
        <name>Zn(2+)</name>
        <dbReference type="ChEBI" id="CHEBI:29105"/>
        <note>catalytic</note>
    </ligand>
</feature>
<comment type="caution">
    <text evidence="16">The sequence shown here is derived from an EMBL/GenBank/DDBJ whole genome shotgun (WGS) entry which is preliminary data.</text>
</comment>
<dbReference type="PANTHER" id="PTHR11644">
    <property type="entry name" value="CYTIDINE DEAMINASE"/>
    <property type="match status" value="1"/>
</dbReference>
<proteinExistence type="inferred from homology"/>
<evidence type="ECO:0000256" key="12">
    <source>
        <dbReference type="PIRSR" id="PIRSR606262-1"/>
    </source>
</evidence>
<evidence type="ECO:0000259" key="15">
    <source>
        <dbReference type="PROSITE" id="PS51747"/>
    </source>
</evidence>
<evidence type="ECO:0000256" key="14">
    <source>
        <dbReference type="RuleBase" id="RU364006"/>
    </source>
</evidence>
<evidence type="ECO:0000256" key="2">
    <source>
        <dbReference type="ARBA" id="ARBA00003949"/>
    </source>
</evidence>
<dbReference type="GO" id="GO:0004126">
    <property type="term" value="F:cytidine deaminase activity"/>
    <property type="evidence" value="ECO:0007669"/>
    <property type="project" value="UniProtKB-UniRule"/>
</dbReference>
<evidence type="ECO:0000256" key="1">
    <source>
        <dbReference type="ARBA" id="ARBA00001947"/>
    </source>
</evidence>
<comment type="catalytic activity">
    <reaction evidence="11 14">
        <text>cytidine + H2O + H(+) = uridine + NH4(+)</text>
        <dbReference type="Rhea" id="RHEA:16069"/>
        <dbReference type="ChEBI" id="CHEBI:15377"/>
        <dbReference type="ChEBI" id="CHEBI:15378"/>
        <dbReference type="ChEBI" id="CHEBI:16704"/>
        <dbReference type="ChEBI" id="CHEBI:17562"/>
        <dbReference type="ChEBI" id="CHEBI:28938"/>
        <dbReference type="EC" id="3.5.4.5"/>
    </reaction>
</comment>
<dbReference type="GO" id="GO:0072527">
    <property type="term" value="P:pyrimidine-containing compound metabolic process"/>
    <property type="evidence" value="ECO:0007669"/>
    <property type="project" value="UniProtKB-ARBA"/>
</dbReference>
<dbReference type="PANTHER" id="PTHR11644:SF2">
    <property type="entry name" value="CYTIDINE DEAMINASE"/>
    <property type="match status" value="1"/>
</dbReference>
<evidence type="ECO:0000256" key="8">
    <source>
        <dbReference type="ARBA" id="ARBA00022833"/>
    </source>
</evidence>
<accession>A0A940DPR0</accession>
<reference evidence="16" key="2">
    <citation type="journal article" date="2021" name="PeerJ">
        <title>Extensive microbial diversity within the chicken gut microbiome revealed by metagenomics and culture.</title>
        <authorList>
            <person name="Gilroy R."/>
            <person name="Ravi A."/>
            <person name="Getino M."/>
            <person name="Pursley I."/>
            <person name="Horton D.L."/>
            <person name="Alikhan N.F."/>
            <person name="Baker D."/>
            <person name="Gharbi K."/>
            <person name="Hall N."/>
            <person name="Watson M."/>
            <person name="Adriaenssens E.M."/>
            <person name="Foster-Nyarko E."/>
            <person name="Jarju S."/>
            <person name="Secka A."/>
            <person name="Antonio M."/>
            <person name="Oren A."/>
            <person name="Chaudhuri R.R."/>
            <person name="La Ragione R."/>
            <person name="Hildebrand F."/>
            <person name="Pallen M.J."/>
        </authorList>
    </citation>
    <scope>NUCLEOTIDE SEQUENCE</scope>
    <source>
        <strain evidence="16">G3-8215</strain>
    </source>
</reference>
<dbReference type="GO" id="GO:0042802">
    <property type="term" value="F:identical protein binding"/>
    <property type="evidence" value="ECO:0007669"/>
    <property type="project" value="UniProtKB-ARBA"/>
</dbReference>
<dbReference type="SUPFAM" id="SSF53927">
    <property type="entry name" value="Cytidine deaminase-like"/>
    <property type="match status" value="1"/>
</dbReference>
<dbReference type="GO" id="GO:0055086">
    <property type="term" value="P:nucleobase-containing small molecule metabolic process"/>
    <property type="evidence" value="ECO:0007669"/>
    <property type="project" value="UniProtKB-ARBA"/>
</dbReference>
<evidence type="ECO:0000256" key="13">
    <source>
        <dbReference type="PIRSR" id="PIRSR606262-3"/>
    </source>
</evidence>
<keyword evidence="6 13" id="KW-0479">Metal-binding</keyword>
<feature type="active site" description="Proton donor" evidence="12">
    <location>
        <position position="75"/>
    </location>
</feature>
<organism evidence="16 17">
    <name type="scientific">Candidatus Cryptobacteroides avicola</name>
    <dbReference type="NCBI Taxonomy" id="2840757"/>
    <lineage>
        <taxon>Bacteria</taxon>
        <taxon>Pseudomonadati</taxon>
        <taxon>Bacteroidota</taxon>
        <taxon>Bacteroidia</taxon>
        <taxon>Bacteroidales</taxon>
        <taxon>Candidatus Cryptobacteroides</taxon>
    </lineage>
</organism>
<dbReference type="GO" id="GO:0008270">
    <property type="term" value="F:zinc ion binding"/>
    <property type="evidence" value="ECO:0007669"/>
    <property type="project" value="UniProtKB-UniRule"/>
</dbReference>
<comment type="cofactor">
    <cofactor evidence="1 13 14">
        <name>Zn(2+)</name>
        <dbReference type="ChEBI" id="CHEBI:29105"/>
    </cofactor>
</comment>
<evidence type="ECO:0000256" key="7">
    <source>
        <dbReference type="ARBA" id="ARBA00022801"/>
    </source>
</evidence>
<evidence type="ECO:0000313" key="17">
    <source>
        <dbReference type="Proteomes" id="UP000725002"/>
    </source>
</evidence>